<dbReference type="GO" id="GO:0000935">
    <property type="term" value="C:division septum"/>
    <property type="evidence" value="ECO:0007669"/>
    <property type="project" value="TreeGrafter"/>
</dbReference>
<sequence>MDSNHPPPFRSFSTTSSNYSFGSSSSSTPSRSNSSGPLNLSNFNKPSKPQDHLYYKCETLKRRLMMLDGMEPLMNLAFAKAEKLCEQQSLSLAQERNTTTMDRLSIQSGSSNGSGSHRYHATHGTNVYQENLLTFAAGVLPASISVDPATQLWQLFQEGASLCLIFNHLSEHTIAVICSDDVRVCKKSVYDFLIAVKTHLDFEDDELFTISNVFSDSTQDLLRIVAFVNRLLDLNPEFAYEEDDLNLEVQITDERSKVFKEIVDTERKYVHDLELLLMYKNELVQKDALTSEQIHCLFPNLNEIVDFQRRFLNSMECNINVPAKYQRLGSIFIHASFGPFKAYEPWTVGQPAAIDLINKEIASLRKASSLIDPGFELQSYILKPIQRLCKYPLLLKEFIKNDPYSTPSDELHVARAAMKEVANQVNEARRRSENVDFLHKLVERVSNWRGFSLKDQGELLYHGVVGVKDSETERDYVAYLFEKIIFFFVEVDKAATEKPEKKSIFNGRKKSSSSVSQSSASLLESLNAKNDKTPLELRGRVYIQEIYNITPRSSNGYTLVIAWSGKRESGSFTLKYRSEETRNQWEHCLRTLKTNEMNAHMNKKLRDSQSSTNTNDSSIYDYIGGATESVSFEHHHLRSANGPASRHHSSSSTHSMMRNGSRSKSAEYMRLSSSSSTASYGNSTTTTPLSSAPQSTTFDIHISMIYNHTKVRELLIVSSQMSFHELYSKISAKIAVSDVVSEDILVTKLRYKDEDGDFVVLDSNDDWSLAVDELNGKNTITIWVS</sequence>
<dbReference type="GO" id="GO:0005085">
    <property type="term" value="F:guanyl-nucleotide exchange factor activity"/>
    <property type="evidence" value="ECO:0007669"/>
    <property type="project" value="InterPro"/>
</dbReference>
<dbReference type="EMBL" id="JAHUZD010000073">
    <property type="protein sequence ID" value="KAI3404889.2"/>
    <property type="molecule type" value="Genomic_DNA"/>
</dbReference>
<dbReference type="Pfam" id="PF06395">
    <property type="entry name" value="CDC24"/>
    <property type="match status" value="1"/>
</dbReference>
<evidence type="ECO:0000313" key="5">
    <source>
        <dbReference type="EMBL" id="KAI3404889.2"/>
    </source>
</evidence>
<accession>A0AAI9SXX0</accession>
<dbReference type="InterPro" id="IPR035899">
    <property type="entry name" value="DBL_dom_sf"/>
</dbReference>
<dbReference type="CDD" id="cd05992">
    <property type="entry name" value="PB1"/>
    <property type="match status" value="1"/>
</dbReference>
<name>A0AAI9SXX0_9ASCO</name>
<dbReference type="GO" id="GO:0005737">
    <property type="term" value="C:cytoplasm"/>
    <property type="evidence" value="ECO:0007669"/>
    <property type="project" value="TreeGrafter"/>
</dbReference>
<evidence type="ECO:0000259" key="2">
    <source>
        <dbReference type="PROSITE" id="PS50003"/>
    </source>
</evidence>
<feature type="domain" description="DH" evidence="3">
    <location>
        <begin position="254"/>
        <end position="428"/>
    </location>
</feature>
<dbReference type="InterPro" id="IPR000219">
    <property type="entry name" value="DH_dom"/>
</dbReference>
<dbReference type="PANTHER" id="PTHR47339">
    <property type="entry name" value="CELL DIVISION CONTROL PROTEIN 24"/>
    <property type="match status" value="1"/>
</dbReference>
<feature type="region of interest" description="Disordered" evidence="1">
    <location>
        <begin position="1"/>
        <end position="45"/>
    </location>
</feature>
<evidence type="ECO:0000259" key="4">
    <source>
        <dbReference type="PROSITE" id="PS51745"/>
    </source>
</evidence>
<dbReference type="Gene3D" id="3.10.20.90">
    <property type="entry name" value="Phosphatidylinositol 3-kinase Catalytic Subunit, Chain A, domain 1"/>
    <property type="match status" value="1"/>
</dbReference>
<feature type="domain" description="PB1" evidence="4">
    <location>
        <begin position="699"/>
        <end position="785"/>
    </location>
</feature>
<dbReference type="Pfam" id="PF15411">
    <property type="entry name" value="PH_10"/>
    <property type="match status" value="1"/>
</dbReference>
<dbReference type="SMART" id="SM00325">
    <property type="entry name" value="RhoGEF"/>
    <property type="match status" value="1"/>
</dbReference>
<dbReference type="SUPFAM" id="SSF54277">
    <property type="entry name" value="CAD &amp; PB1 domains"/>
    <property type="match status" value="1"/>
</dbReference>
<dbReference type="Gene3D" id="1.20.900.10">
    <property type="entry name" value="Dbl homology (DH) domain"/>
    <property type="match status" value="1"/>
</dbReference>
<dbReference type="Gene3D" id="2.30.29.30">
    <property type="entry name" value="Pleckstrin-homology domain (PH domain)/Phosphotyrosine-binding domain (PTB)"/>
    <property type="match status" value="1"/>
</dbReference>
<feature type="compositionally biased region" description="Low complexity" evidence="1">
    <location>
        <begin position="672"/>
        <end position="687"/>
    </location>
</feature>
<dbReference type="InterPro" id="IPR053026">
    <property type="entry name" value="CDC42_GEF"/>
</dbReference>
<evidence type="ECO:0000259" key="3">
    <source>
        <dbReference type="PROSITE" id="PS50010"/>
    </source>
</evidence>
<dbReference type="InterPro" id="IPR053793">
    <property type="entry name" value="PB1-like"/>
</dbReference>
<feature type="domain" description="PH" evidence="2">
    <location>
        <begin position="452"/>
        <end position="594"/>
    </location>
</feature>
<dbReference type="Proteomes" id="UP001202479">
    <property type="component" value="Unassembled WGS sequence"/>
</dbReference>
<dbReference type="InterPro" id="IPR000270">
    <property type="entry name" value="PB1_dom"/>
</dbReference>
<dbReference type="GeneID" id="73379922"/>
<protein>
    <submittedName>
        <fullName evidence="5">CDC24</fullName>
    </submittedName>
</protein>
<feature type="region of interest" description="Disordered" evidence="1">
    <location>
        <begin position="635"/>
        <end position="692"/>
    </location>
</feature>
<dbReference type="AlphaFoldDB" id="A0AAI9SXX0"/>
<dbReference type="PANTHER" id="PTHR47339:SF1">
    <property type="entry name" value="CELL DIVISION CONTROL PROTEIN 24"/>
    <property type="match status" value="1"/>
</dbReference>
<comment type="caution">
    <text evidence="5">The sequence shown here is derived from an EMBL/GenBank/DDBJ whole genome shotgun (WGS) entry which is preliminary data.</text>
</comment>
<dbReference type="GO" id="GO:0005634">
    <property type="term" value="C:nucleus"/>
    <property type="evidence" value="ECO:0007669"/>
    <property type="project" value="TreeGrafter"/>
</dbReference>
<dbReference type="Pfam" id="PF00621">
    <property type="entry name" value="RhoGEF"/>
    <property type="match status" value="1"/>
</dbReference>
<gene>
    <name evidence="5" type="ORF">KGF56_002305</name>
</gene>
<organism evidence="5 6">
    <name type="scientific">Candida oxycetoniae</name>
    <dbReference type="NCBI Taxonomy" id="497107"/>
    <lineage>
        <taxon>Eukaryota</taxon>
        <taxon>Fungi</taxon>
        <taxon>Dikarya</taxon>
        <taxon>Ascomycota</taxon>
        <taxon>Saccharomycotina</taxon>
        <taxon>Pichiomycetes</taxon>
        <taxon>Debaryomycetaceae</taxon>
        <taxon>Candida/Lodderomyces clade</taxon>
        <taxon>Candida</taxon>
    </lineage>
</organism>
<dbReference type="CDD" id="cd00160">
    <property type="entry name" value="RhoGEF"/>
    <property type="match status" value="1"/>
</dbReference>
<dbReference type="InterPro" id="IPR010481">
    <property type="entry name" value="Cdc24/Scd1_N"/>
</dbReference>
<dbReference type="InterPro" id="IPR011993">
    <property type="entry name" value="PH-like_dom_sf"/>
</dbReference>
<proteinExistence type="predicted"/>
<reference evidence="5" key="1">
    <citation type="journal article" date="2022" name="DNA Res.">
        <title>Genome analysis of five recently described species of the CUG-Ser clade uncovers Candida theae as a new hybrid lineage with pathogenic potential in the Candida parapsilosis species complex.</title>
        <authorList>
            <person name="Mixao V."/>
            <person name="Del Olmo V."/>
            <person name="Hegedusova E."/>
            <person name="Saus E."/>
            <person name="Pryszcz L."/>
            <person name="Cillingova A."/>
            <person name="Nosek J."/>
            <person name="Gabaldon T."/>
        </authorList>
    </citation>
    <scope>NUCLEOTIDE SEQUENCE</scope>
    <source>
        <strain evidence="5">CBS 10844</strain>
    </source>
</reference>
<dbReference type="PROSITE" id="PS50010">
    <property type="entry name" value="DH_2"/>
    <property type="match status" value="1"/>
</dbReference>
<dbReference type="Pfam" id="PF00564">
    <property type="entry name" value="PB1"/>
    <property type="match status" value="1"/>
</dbReference>
<dbReference type="PROSITE" id="PS50003">
    <property type="entry name" value="PH_DOMAIN"/>
    <property type="match status" value="1"/>
</dbReference>
<evidence type="ECO:0000313" key="6">
    <source>
        <dbReference type="Proteomes" id="UP001202479"/>
    </source>
</evidence>
<dbReference type="GO" id="GO:0043332">
    <property type="term" value="C:mating projection tip"/>
    <property type="evidence" value="ECO:0007669"/>
    <property type="project" value="TreeGrafter"/>
</dbReference>
<keyword evidence="6" id="KW-1185">Reference proteome</keyword>
<dbReference type="InterPro" id="IPR033511">
    <property type="entry name" value="Cdc24/Scd1_PH_dom"/>
</dbReference>
<evidence type="ECO:0000256" key="1">
    <source>
        <dbReference type="SAM" id="MobiDB-lite"/>
    </source>
</evidence>
<dbReference type="SUPFAM" id="SSF50729">
    <property type="entry name" value="PH domain-like"/>
    <property type="match status" value="1"/>
</dbReference>
<dbReference type="RefSeq" id="XP_049180634.1">
    <property type="nucleotide sequence ID" value="XM_049323520.1"/>
</dbReference>
<dbReference type="PROSITE" id="PS51745">
    <property type="entry name" value="PB1"/>
    <property type="match status" value="1"/>
</dbReference>
<dbReference type="GO" id="GO:0030010">
    <property type="term" value="P:establishment of cell polarity"/>
    <property type="evidence" value="ECO:0007669"/>
    <property type="project" value="TreeGrafter"/>
</dbReference>
<dbReference type="InterPro" id="IPR001849">
    <property type="entry name" value="PH_domain"/>
</dbReference>
<dbReference type="SMART" id="SM00666">
    <property type="entry name" value="PB1"/>
    <property type="match status" value="1"/>
</dbReference>
<dbReference type="CDD" id="cd13246">
    <property type="entry name" value="PH_Scd1"/>
    <property type="match status" value="1"/>
</dbReference>
<feature type="compositionally biased region" description="Low complexity" evidence="1">
    <location>
        <begin position="10"/>
        <end position="37"/>
    </location>
</feature>
<dbReference type="GO" id="GO:0031106">
    <property type="term" value="P:septin ring organization"/>
    <property type="evidence" value="ECO:0007669"/>
    <property type="project" value="TreeGrafter"/>
</dbReference>
<dbReference type="SUPFAM" id="SSF48065">
    <property type="entry name" value="DBL homology domain (DH-domain)"/>
    <property type="match status" value="1"/>
</dbReference>